<dbReference type="Gene3D" id="2.30.110.10">
    <property type="entry name" value="Electron Transport, Fmn-binding Protein, Chain A"/>
    <property type="match status" value="1"/>
</dbReference>
<evidence type="ECO:0000256" key="2">
    <source>
        <dbReference type="ARBA" id="ARBA00049106"/>
    </source>
</evidence>
<dbReference type="NCBIfam" id="TIGR00026">
    <property type="entry name" value="hi_GC_TIGR00026"/>
    <property type="match status" value="1"/>
</dbReference>
<dbReference type="PANTHER" id="PTHR39428:SF1">
    <property type="entry name" value="F420H(2)-DEPENDENT QUINONE REDUCTASE RV1261C"/>
    <property type="match status" value="1"/>
</dbReference>
<dbReference type="EMBL" id="BAAAYK010000038">
    <property type="protein sequence ID" value="GAA3355799.1"/>
    <property type="molecule type" value="Genomic_DNA"/>
</dbReference>
<accession>A0ABP6RKN7</accession>
<dbReference type="InterPro" id="IPR004378">
    <property type="entry name" value="F420H2_quin_Rdtase"/>
</dbReference>
<evidence type="ECO:0000256" key="1">
    <source>
        <dbReference type="ARBA" id="ARBA00008710"/>
    </source>
</evidence>
<dbReference type="SUPFAM" id="SSF50475">
    <property type="entry name" value="FMN-binding split barrel"/>
    <property type="match status" value="1"/>
</dbReference>
<proteinExistence type="inferred from homology"/>
<protein>
    <submittedName>
        <fullName evidence="3">Nitroreductase family deazaflavin-dependent oxidoreductase</fullName>
    </submittedName>
</protein>
<dbReference type="Pfam" id="PF04075">
    <property type="entry name" value="F420H2_quin_red"/>
    <property type="match status" value="1"/>
</dbReference>
<keyword evidence="4" id="KW-1185">Reference proteome</keyword>
<comment type="catalytic activity">
    <reaction evidence="2">
        <text>oxidized coenzyme F420-(gamma-L-Glu)(n) + a quinol + H(+) = reduced coenzyme F420-(gamma-L-Glu)(n) + a quinone</text>
        <dbReference type="Rhea" id="RHEA:39663"/>
        <dbReference type="Rhea" id="RHEA-COMP:12939"/>
        <dbReference type="Rhea" id="RHEA-COMP:14378"/>
        <dbReference type="ChEBI" id="CHEBI:15378"/>
        <dbReference type="ChEBI" id="CHEBI:24646"/>
        <dbReference type="ChEBI" id="CHEBI:132124"/>
        <dbReference type="ChEBI" id="CHEBI:133980"/>
        <dbReference type="ChEBI" id="CHEBI:139511"/>
    </reaction>
</comment>
<sequence length="159" mass="17186">MADADTHRARRGTRPVEGNEITATVAARYNAPVIAEFRANAGVVGGAFAGAALLLLTSTGARTGRAHVTPLAYLEEDGRYLVFASKAGADVHPDWYFNLRANPDARIEVGPDVLDVRAREITGVLRDVKFAQLTALFPYFAGYQAKTERVFPVLSLAPR</sequence>
<dbReference type="InterPro" id="IPR012349">
    <property type="entry name" value="Split_barrel_FMN-bd"/>
</dbReference>
<reference evidence="4" key="1">
    <citation type="journal article" date="2019" name="Int. J. Syst. Evol. Microbiol.">
        <title>The Global Catalogue of Microorganisms (GCM) 10K type strain sequencing project: providing services to taxonomists for standard genome sequencing and annotation.</title>
        <authorList>
            <consortium name="The Broad Institute Genomics Platform"/>
            <consortium name="The Broad Institute Genome Sequencing Center for Infectious Disease"/>
            <person name="Wu L."/>
            <person name="Ma J."/>
        </authorList>
    </citation>
    <scope>NUCLEOTIDE SEQUENCE [LARGE SCALE GENOMIC DNA]</scope>
    <source>
        <strain evidence="4">JCM 9687</strain>
    </source>
</reference>
<dbReference type="PANTHER" id="PTHR39428">
    <property type="entry name" value="F420H(2)-DEPENDENT QUINONE REDUCTASE RV1261C"/>
    <property type="match status" value="1"/>
</dbReference>
<evidence type="ECO:0000313" key="3">
    <source>
        <dbReference type="EMBL" id="GAA3355799.1"/>
    </source>
</evidence>
<name>A0ABP6RKN7_9PSEU</name>
<dbReference type="Proteomes" id="UP001500483">
    <property type="component" value="Unassembled WGS sequence"/>
</dbReference>
<organism evidence="3 4">
    <name type="scientific">Saccharopolyspora gregorii</name>
    <dbReference type="NCBI Taxonomy" id="33914"/>
    <lineage>
        <taxon>Bacteria</taxon>
        <taxon>Bacillati</taxon>
        <taxon>Actinomycetota</taxon>
        <taxon>Actinomycetes</taxon>
        <taxon>Pseudonocardiales</taxon>
        <taxon>Pseudonocardiaceae</taxon>
        <taxon>Saccharopolyspora</taxon>
    </lineage>
</organism>
<comment type="similarity">
    <text evidence="1">Belongs to the F420H(2)-dependent quinone reductase family.</text>
</comment>
<evidence type="ECO:0000313" key="4">
    <source>
        <dbReference type="Proteomes" id="UP001500483"/>
    </source>
</evidence>
<comment type="caution">
    <text evidence="3">The sequence shown here is derived from an EMBL/GenBank/DDBJ whole genome shotgun (WGS) entry which is preliminary data.</text>
</comment>
<gene>
    <name evidence="3" type="ORF">GCM10020366_17350</name>
</gene>